<accession>A0ABP0DIJ1</accession>
<feature type="region of interest" description="Disordered" evidence="3">
    <location>
        <begin position="783"/>
        <end position="813"/>
    </location>
</feature>
<dbReference type="Proteomes" id="UP001642501">
    <property type="component" value="Unassembled WGS sequence"/>
</dbReference>
<dbReference type="SUPFAM" id="SSF57701">
    <property type="entry name" value="Zn2/Cys6 DNA-binding domain"/>
    <property type="match status" value="1"/>
</dbReference>
<feature type="region of interest" description="Disordered" evidence="3">
    <location>
        <begin position="1"/>
        <end position="61"/>
    </location>
</feature>
<dbReference type="SMART" id="SM00066">
    <property type="entry name" value="GAL4"/>
    <property type="match status" value="1"/>
</dbReference>
<feature type="compositionally biased region" description="Polar residues" evidence="3">
    <location>
        <begin position="885"/>
        <end position="896"/>
    </location>
</feature>
<feature type="compositionally biased region" description="Polar residues" evidence="3">
    <location>
        <begin position="783"/>
        <end position="794"/>
    </location>
</feature>
<feature type="region of interest" description="Disordered" evidence="3">
    <location>
        <begin position="175"/>
        <end position="262"/>
    </location>
</feature>
<feature type="compositionally biased region" description="Polar residues" evidence="3">
    <location>
        <begin position="239"/>
        <end position="262"/>
    </location>
</feature>
<dbReference type="CDD" id="cd12148">
    <property type="entry name" value="fungal_TF_MHR"/>
    <property type="match status" value="1"/>
</dbReference>
<evidence type="ECO:0000256" key="1">
    <source>
        <dbReference type="ARBA" id="ARBA00022723"/>
    </source>
</evidence>
<keyword evidence="6" id="KW-1185">Reference proteome</keyword>
<feature type="compositionally biased region" description="Polar residues" evidence="3">
    <location>
        <begin position="219"/>
        <end position="231"/>
    </location>
</feature>
<dbReference type="PANTHER" id="PTHR46910:SF4">
    <property type="entry name" value="ZN(2)-C6 FUNGAL-TYPE DOMAIN-CONTAINING PROTEIN"/>
    <property type="match status" value="1"/>
</dbReference>
<evidence type="ECO:0000313" key="6">
    <source>
        <dbReference type="Proteomes" id="UP001642501"/>
    </source>
</evidence>
<sequence>MDTKRGPKRAREDDGYGGTAHSSTPVDEATAAAAAPSIPTAHPSMTTTSRTKLPRIDNYSSGTSIQDEYSSVVKNKLQSYTRTGQACDRCKVRKIRCDALPEGCSHCLSQNLECYVTDRISGRTERRGYLQDLEREKTAMAQHIEQLQTLLAEKGGVEVLPWRWSPYTPVCPPGVVLDSNGNEVNSSSDDKEALSESGSSPQRQWSRTGSVWWRPATGSAGNPESSMTTTGVIGGHASETATTASLSIPNTPTYRYDTPSNTSALQSWPTDSYLGVYADCAPLSSVNGTQVSILGTLLDIDAAGPGVEPAPSAVYREPTGLYNRSLGSFLRSAMNINPSLDNSVELPSRSDAIEYSQWYFLMVHPFAPILHKSTYMALLMRIYDDPKFQPTTSELVIVHMVFAAIYFQFGVRNRETLARQIHLHELSNKHYHWALSKYYYMASDYSVTAVQALVLITLYTRAFPKPSCGSTIAMYAITKAIDLGLHRSTGIPVARTTLANELRKRAWWGALMLAATLNGRLGRPMPIRVEDFDTELPVAIDDEYLTEEGITDLSMIGKAPFLVGLHAMRFTPLYMDMFSHLYGVRRDPHRYASLVRDLEAQYHAIQATMPSEIHIDTCKPALTVQALYAQAVSLEFLLCLRHPSACMTADPHVFAENTRLCAETARTLLGHVQKLLVLKSLDTTWYQMSVYCAALFSMLAAAWERRFMATAAEIEQLQDDTSIWLSIIAEMGLLAGASDDGQPFNSKLTQICARTIFGILRDMPAPARRAVMDYNVRAIQERQASGQVGPTQGALSAANGAEHGTASTVDKRTNRATRLANSNIDCVALHLETQARLKLEGRGQLSPAPHQQQQRQQQQPPQLLVQAQQALQPAAHYDSVLPMPSATSHSSYTLTAPYSPPQQQQQRQPHHPQPLMSFTPGALGAPANPWANWTASIADSQSHDAFASADALMDLEMLHLRLAPSGVLGGVQPEHNHHSEDVASATNMGVVLPVTSLQAPMNGQHHQQQHINHHHLQQQHHNVVTAGQVHTTDVEAHAHSAQWPLLIFQ</sequence>
<reference evidence="5 6" key="1">
    <citation type="submission" date="2024-01" db="EMBL/GenBank/DDBJ databases">
        <authorList>
            <person name="Allen C."/>
            <person name="Tagirdzhanova G."/>
        </authorList>
    </citation>
    <scope>NUCLEOTIDE SEQUENCE [LARGE SCALE GENOMIC DNA]</scope>
    <source>
        <strain evidence="5 6">CBS 573.63</strain>
    </source>
</reference>
<feature type="domain" description="Zn(2)-C6 fungal-type" evidence="4">
    <location>
        <begin position="86"/>
        <end position="116"/>
    </location>
</feature>
<dbReference type="InterPro" id="IPR036864">
    <property type="entry name" value="Zn2-C6_fun-type_DNA-bd_sf"/>
</dbReference>
<feature type="compositionally biased region" description="Polar residues" evidence="3">
    <location>
        <begin position="196"/>
        <end position="209"/>
    </location>
</feature>
<dbReference type="SMART" id="SM00906">
    <property type="entry name" value="Fungal_trans"/>
    <property type="match status" value="1"/>
</dbReference>
<keyword evidence="2" id="KW-0539">Nucleus</keyword>
<evidence type="ECO:0000259" key="4">
    <source>
        <dbReference type="PROSITE" id="PS50048"/>
    </source>
</evidence>
<dbReference type="CDD" id="cd00067">
    <property type="entry name" value="GAL4"/>
    <property type="match status" value="1"/>
</dbReference>
<feature type="compositionally biased region" description="Basic and acidic residues" evidence="3">
    <location>
        <begin position="1"/>
        <end position="14"/>
    </location>
</feature>
<name>A0ABP0DIJ1_9PEZI</name>
<dbReference type="InterPro" id="IPR050987">
    <property type="entry name" value="AtrR-like"/>
</dbReference>
<comment type="caution">
    <text evidence="5">The sequence shown here is derived from an EMBL/GenBank/DDBJ whole genome shotgun (WGS) entry which is preliminary data.</text>
</comment>
<evidence type="ECO:0000256" key="2">
    <source>
        <dbReference type="ARBA" id="ARBA00023242"/>
    </source>
</evidence>
<proteinExistence type="predicted"/>
<evidence type="ECO:0000313" key="5">
    <source>
        <dbReference type="EMBL" id="CAK7266656.1"/>
    </source>
</evidence>
<gene>
    <name evidence="5" type="ORF">SEPCBS57363_002200</name>
</gene>
<dbReference type="InterPro" id="IPR007219">
    <property type="entry name" value="XnlR_reg_dom"/>
</dbReference>
<dbReference type="InterPro" id="IPR001138">
    <property type="entry name" value="Zn2Cys6_DnaBD"/>
</dbReference>
<feature type="compositionally biased region" description="Low complexity" evidence="3">
    <location>
        <begin position="844"/>
        <end position="875"/>
    </location>
</feature>
<keyword evidence="1" id="KW-0479">Metal-binding</keyword>
<organism evidence="5 6">
    <name type="scientific">Sporothrix epigloea</name>
    <dbReference type="NCBI Taxonomy" id="1892477"/>
    <lineage>
        <taxon>Eukaryota</taxon>
        <taxon>Fungi</taxon>
        <taxon>Dikarya</taxon>
        <taxon>Ascomycota</taxon>
        <taxon>Pezizomycotina</taxon>
        <taxon>Sordariomycetes</taxon>
        <taxon>Sordariomycetidae</taxon>
        <taxon>Ophiostomatales</taxon>
        <taxon>Ophiostomataceae</taxon>
        <taxon>Sporothrix</taxon>
    </lineage>
</organism>
<dbReference type="Pfam" id="PF04082">
    <property type="entry name" value="Fungal_trans"/>
    <property type="match status" value="1"/>
</dbReference>
<dbReference type="PROSITE" id="PS50048">
    <property type="entry name" value="ZN2_CY6_FUNGAL_2"/>
    <property type="match status" value="1"/>
</dbReference>
<dbReference type="EMBL" id="CAWUOM010000027">
    <property type="protein sequence ID" value="CAK7266656.1"/>
    <property type="molecule type" value="Genomic_DNA"/>
</dbReference>
<feature type="compositionally biased region" description="Low complexity" evidence="3">
    <location>
        <begin position="23"/>
        <end position="44"/>
    </location>
</feature>
<dbReference type="Gene3D" id="4.10.240.10">
    <property type="entry name" value="Zn(2)-C6 fungal-type DNA-binding domain"/>
    <property type="match status" value="1"/>
</dbReference>
<dbReference type="PROSITE" id="PS00463">
    <property type="entry name" value="ZN2_CY6_FUNGAL_1"/>
    <property type="match status" value="1"/>
</dbReference>
<dbReference type="Pfam" id="PF00172">
    <property type="entry name" value="Zn_clus"/>
    <property type="match status" value="1"/>
</dbReference>
<protein>
    <recommendedName>
        <fullName evidence="4">Zn(2)-C6 fungal-type domain-containing protein</fullName>
    </recommendedName>
</protein>
<feature type="region of interest" description="Disordered" evidence="3">
    <location>
        <begin position="843"/>
        <end position="923"/>
    </location>
</feature>
<dbReference type="PANTHER" id="PTHR46910">
    <property type="entry name" value="TRANSCRIPTION FACTOR PDR1"/>
    <property type="match status" value="1"/>
</dbReference>
<evidence type="ECO:0000256" key="3">
    <source>
        <dbReference type="SAM" id="MobiDB-lite"/>
    </source>
</evidence>